<keyword evidence="5" id="KW-0472">Membrane</keyword>
<dbReference type="Pfam" id="PF07715">
    <property type="entry name" value="Plug"/>
    <property type="match status" value="1"/>
</dbReference>
<feature type="domain" description="TonB-dependent receptor plug" evidence="8">
    <location>
        <begin position="123"/>
        <end position="246"/>
    </location>
</feature>
<dbReference type="InterPro" id="IPR037066">
    <property type="entry name" value="Plug_dom_sf"/>
</dbReference>
<evidence type="ECO:0000256" key="3">
    <source>
        <dbReference type="ARBA" id="ARBA00022692"/>
    </source>
</evidence>
<dbReference type="AlphaFoldDB" id="A0A5J4SZN2"/>
<dbReference type="InterPro" id="IPR023997">
    <property type="entry name" value="TonB-dep_OMP_SusC/RagA_CS"/>
</dbReference>
<dbReference type="NCBIfam" id="TIGR04057">
    <property type="entry name" value="SusC_RagA_signa"/>
    <property type="match status" value="1"/>
</dbReference>
<dbReference type="Gene3D" id="2.40.170.20">
    <property type="entry name" value="TonB-dependent receptor, beta-barrel domain"/>
    <property type="match status" value="1"/>
</dbReference>
<dbReference type="Gene3D" id="2.60.40.1120">
    <property type="entry name" value="Carboxypeptidase-like, regulatory domain"/>
    <property type="match status" value="1"/>
</dbReference>
<keyword evidence="2" id="KW-0813">Transport</keyword>
<dbReference type="InterPro" id="IPR012910">
    <property type="entry name" value="Plug_dom"/>
</dbReference>
<keyword evidence="4" id="KW-0798">TonB box</keyword>
<dbReference type="InterPro" id="IPR000531">
    <property type="entry name" value="Beta-barrel_TonB"/>
</dbReference>
<feature type="domain" description="TonB-dependent receptor-like beta-barrel" evidence="7">
    <location>
        <begin position="409"/>
        <end position="780"/>
    </location>
</feature>
<comment type="subcellular location">
    <subcellularLocation>
        <location evidence="1">Cell outer membrane</location>
        <topology evidence="1">Multi-pass membrane protein</topology>
    </subcellularLocation>
</comment>
<protein>
    <submittedName>
        <fullName evidence="9">TonB-dependent receptor SusC</fullName>
    </submittedName>
</protein>
<evidence type="ECO:0000259" key="8">
    <source>
        <dbReference type="Pfam" id="PF07715"/>
    </source>
</evidence>
<evidence type="ECO:0000256" key="4">
    <source>
        <dbReference type="ARBA" id="ARBA00023077"/>
    </source>
</evidence>
<dbReference type="InterPro" id="IPR023996">
    <property type="entry name" value="TonB-dep_OMP_SusC/RagA"/>
</dbReference>
<dbReference type="NCBIfam" id="TIGR04056">
    <property type="entry name" value="OMP_RagA_SusC"/>
    <property type="match status" value="1"/>
</dbReference>
<evidence type="ECO:0000256" key="1">
    <source>
        <dbReference type="ARBA" id="ARBA00004571"/>
    </source>
</evidence>
<comment type="caution">
    <text evidence="9">The sequence shown here is derived from an EMBL/GenBank/DDBJ whole genome shotgun (WGS) entry which is preliminary data.</text>
</comment>
<dbReference type="InterPro" id="IPR039426">
    <property type="entry name" value="TonB-dep_rcpt-like"/>
</dbReference>
<sequence length="1016" mass="111380">MNQFTKAKVCVLFFLCLSFLPFMLYAQTGIQGTITDKSGAPLVGASVAVKGASKVTTADLDGKFSLNDILSGQVLVISYLGYDTKEITVGSGTTYNVVLNEATSALEEVVVTALGIKRAEKALSYNVQKVSNEELTTVKSANFVNALAGKVAGVSINSSAAGPGAAVKIVMRGNKSLSKSNNALYVIDGIPMYNSSYGNSTGDGPYSIQPGSEGAADINAEDIESITLLTGPSAAALYGYEGANGVVLVTTKKGRTDKTVVSVSSNTTFSTPLMMPKFQNTYGNVSGEISSWGNATTYGYDPAKFFNTGSNVSNSISLSTGNDKSQTYLSAATTNASGILPNNDYDRYNFSFRNTTSFLNNKIVLDASANYIIQQDKNMVSQGQYFNPLSALYLFPRGEDFNEVSLFERYDDLSGVNTQFWTYGDQGLSIQNPYWTMHRMNRESDKRRYRLATSLQYTITDWINVIGRINVDNATFRNTEKRYAGTLATFAGPKGYFRLDNREERQTYGDVLLNINKYFGNFSANANIGASIKDIRMNSNSILGNLDKITNYFTTENISRTNSFKIDDDGFIQQSQSVFANLEVGYKSMMYLTLTGRNDWDSALAFSQSGDKSFFYPSIGVSGIVSEMFTLPEWFSFLKARFSYTSVGTAYEPYLTREMYEYDSQTNQYNTLPLYPNRNLKPELTNSYEVGLNMRFFHGALHLDATYYKSNTLHQTFIANLSATSGYSGVYVQAGDVSNSGIELALGYDNKWGNFGWATNLTYSYNKNVVKELADGISNPVTGELISMPYLNKATLGSSGSPIVRLTEGGSMGDIYVNRDWKRDDNGYIYLDTKTYLPSLIDTEYEKIGSLLPDAHAGWRNSFSYKGVALNVLLSGRFGGLVVSNTQAFLDRYGVSEYSAALREAGGMSVGNKLVSAKDYLNIVAAGTGQGSHYVYDATNIRLAEVSISYTIPKKWTGNVSDITVGLVGNNLAMIYSKAPFDPELVASATNTFYTGVDYFMQPSLRNIGFNIKLQF</sequence>
<dbReference type="GO" id="GO:0009279">
    <property type="term" value="C:cell outer membrane"/>
    <property type="evidence" value="ECO:0007669"/>
    <property type="project" value="UniProtKB-SubCell"/>
</dbReference>
<dbReference type="Gene3D" id="2.170.130.10">
    <property type="entry name" value="TonB-dependent receptor, plug domain"/>
    <property type="match status" value="1"/>
</dbReference>
<dbReference type="EMBL" id="SNRY01000022">
    <property type="protein sequence ID" value="KAA6350833.1"/>
    <property type="molecule type" value="Genomic_DNA"/>
</dbReference>
<dbReference type="Pfam" id="PF13715">
    <property type="entry name" value="CarbopepD_reg_2"/>
    <property type="match status" value="1"/>
</dbReference>
<dbReference type="Pfam" id="PF00593">
    <property type="entry name" value="TonB_dep_Rec_b-barrel"/>
    <property type="match status" value="1"/>
</dbReference>
<accession>A0A5J4SZN2</accession>
<keyword evidence="9" id="KW-0675">Receptor</keyword>
<evidence type="ECO:0000256" key="5">
    <source>
        <dbReference type="ARBA" id="ARBA00023136"/>
    </source>
</evidence>
<reference evidence="9" key="1">
    <citation type="submission" date="2019-03" db="EMBL/GenBank/DDBJ databases">
        <title>Single cell metagenomics reveals metabolic interactions within the superorganism composed of flagellate Streblomastix strix and complex community of Bacteroidetes bacteria on its surface.</title>
        <authorList>
            <person name="Treitli S.C."/>
            <person name="Kolisko M."/>
            <person name="Husnik F."/>
            <person name="Keeling P."/>
            <person name="Hampl V."/>
        </authorList>
    </citation>
    <scope>NUCLEOTIDE SEQUENCE</scope>
    <source>
        <strain evidence="9">STM</strain>
    </source>
</reference>
<dbReference type="InterPro" id="IPR036942">
    <property type="entry name" value="Beta-barrel_TonB_sf"/>
</dbReference>
<keyword evidence="3" id="KW-0812">Transmembrane</keyword>
<evidence type="ECO:0000259" key="7">
    <source>
        <dbReference type="Pfam" id="PF00593"/>
    </source>
</evidence>
<name>A0A5J4SZN2_9ZZZZ</name>
<evidence type="ECO:0000313" key="9">
    <source>
        <dbReference type="EMBL" id="KAA6350833.1"/>
    </source>
</evidence>
<evidence type="ECO:0000256" key="6">
    <source>
        <dbReference type="ARBA" id="ARBA00023237"/>
    </source>
</evidence>
<dbReference type="InterPro" id="IPR008969">
    <property type="entry name" value="CarboxyPept-like_regulatory"/>
</dbReference>
<organism evidence="9">
    <name type="scientific">termite gut metagenome</name>
    <dbReference type="NCBI Taxonomy" id="433724"/>
    <lineage>
        <taxon>unclassified sequences</taxon>
        <taxon>metagenomes</taxon>
        <taxon>organismal metagenomes</taxon>
    </lineage>
</organism>
<dbReference type="SUPFAM" id="SSF49464">
    <property type="entry name" value="Carboxypeptidase regulatory domain-like"/>
    <property type="match status" value="1"/>
</dbReference>
<evidence type="ECO:0000256" key="2">
    <source>
        <dbReference type="ARBA" id="ARBA00022448"/>
    </source>
</evidence>
<dbReference type="SUPFAM" id="SSF56935">
    <property type="entry name" value="Porins"/>
    <property type="match status" value="1"/>
</dbReference>
<proteinExistence type="predicted"/>
<dbReference type="PROSITE" id="PS52016">
    <property type="entry name" value="TONB_DEPENDENT_REC_3"/>
    <property type="match status" value="1"/>
</dbReference>
<keyword evidence="6" id="KW-0998">Cell outer membrane</keyword>
<gene>
    <name evidence="9" type="ORF">EZS27_001821</name>
</gene>